<keyword evidence="3" id="KW-1185">Reference proteome</keyword>
<dbReference type="RefSeq" id="WP_129243821.1">
    <property type="nucleotide sequence ID" value="NZ_JABZEL010000010.1"/>
</dbReference>
<organism evidence="2 3">
    <name type="scientific">Streptomyces sioyaensis</name>
    <dbReference type="NCBI Taxonomy" id="67364"/>
    <lineage>
        <taxon>Bacteria</taxon>
        <taxon>Bacillati</taxon>
        <taxon>Actinomycetota</taxon>
        <taxon>Actinomycetes</taxon>
        <taxon>Kitasatosporales</taxon>
        <taxon>Streptomycetaceae</taxon>
        <taxon>Streptomyces</taxon>
    </lineage>
</organism>
<reference evidence="2 3" key="1">
    <citation type="submission" date="2019-01" db="EMBL/GenBank/DDBJ databases">
        <title>Draft genome sequences of the type strain Streptomyces sioyaensis DSM 40032 and its novel strain, TM32, a thermotolerant antibiotics-producing actinobacterium.</title>
        <authorList>
            <person name="Nakaew N."/>
            <person name="Lumyong S."/>
            <person name="Sloan W.T."/>
            <person name="Sungthong R."/>
        </authorList>
    </citation>
    <scope>NUCLEOTIDE SEQUENCE [LARGE SCALE GENOMIC DNA]</scope>
    <source>
        <strain evidence="2 3">DSM 40032</strain>
    </source>
</reference>
<dbReference type="EMBL" id="SDIF01000002">
    <property type="protein sequence ID" value="RXS71025.1"/>
    <property type="molecule type" value="Genomic_DNA"/>
</dbReference>
<dbReference type="Proteomes" id="UP000289482">
    <property type="component" value="Unassembled WGS sequence"/>
</dbReference>
<accession>A0A4Q1RBX0</accession>
<feature type="compositionally biased region" description="Polar residues" evidence="1">
    <location>
        <begin position="1"/>
        <end position="10"/>
    </location>
</feature>
<proteinExistence type="predicted"/>
<feature type="region of interest" description="Disordered" evidence="1">
    <location>
        <begin position="1"/>
        <end position="80"/>
    </location>
</feature>
<name>A0A4Q1RBX0_9ACTN</name>
<protein>
    <submittedName>
        <fullName evidence="2">Uncharacterized protein</fullName>
    </submittedName>
</protein>
<sequence length="80" mass="8355">MPRNDTTGEGNSPLPHDLPSQQADADSSVPDPWDPELSEHETDGPDETIPDTDQAGTGRAGGPQGAGVHPDQPIPHEPVD</sequence>
<gene>
    <name evidence="2" type="ORF">EST54_01010</name>
</gene>
<evidence type="ECO:0000313" key="3">
    <source>
        <dbReference type="Proteomes" id="UP000289482"/>
    </source>
</evidence>
<dbReference type="AlphaFoldDB" id="A0A4Q1RBX0"/>
<evidence type="ECO:0000313" key="2">
    <source>
        <dbReference type="EMBL" id="RXS71025.1"/>
    </source>
</evidence>
<comment type="caution">
    <text evidence="2">The sequence shown here is derived from an EMBL/GenBank/DDBJ whole genome shotgun (WGS) entry which is preliminary data.</text>
</comment>
<dbReference type="GeneID" id="95776580"/>
<evidence type="ECO:0000256" key="1">
    <source>
        <dbReference type="SAM" id="MobiDB-lite"/>
    </source>
</evidence>